<dbReference type="GO" id="GO:0005874">
    <property type="term" value="C:microtubule"/>
    <property type="evidence" value="ECO:0007669"/>
    <property type="project" value="TreeGrafter"/>
</dbReference>
<dbReference type="GO" id="GO:0001578">
    <property type="term" value="P:microtubule bundle formation"/>
    <property type="evidence" value="ECO:0007669"/>
    <property type="project" value="TreeGrafter"/>
</dbReference>
<dbReference type="InterPro" id="IPR011992">
    <property type="entry name" value="EF-hand-dom_pair"/>
</dbReference>
<dbReference type="GO" id="GO:0046785">
    <property type="term" value="P:microtubule polymerization"/>
    <property type="evidence" value="ECO:0007669"/>
    <property type="project" value="InterPro"/>
</dbReference>
<dbReference type="EMBL" id="CAKKNE010000005">
    <property type="protein sequence ID" value="CAH0377266.1"/>
    <property type="molecule type" value="Genomic_DNA"/>
</dbReference>
<dbReference type="PANTHER" id="PTHR12932:SF9">
    <property type="entry name" value="TUBULIN POLYMERIZATION-PROMOTING PROTEIN HOMOLOG"/>
    <property type="match status" value="1"/>
</dbReference>
<feature type="region of interest" description="Disordered" evidence="2">
    <location>
        <begin position="295"/>
        <end position="321"/>
    </location>
</feature>
<name>A0A8J2SV82_9STRA</name>
<feature type="compositionally biased region" description="Pro residues" evidence="2">
    <location>
        <begin position="210"/>
        <end position="220"/>
    </location>
</feature>
<dbReference type="OrthoDB" id="200983at2759"/>
<proteinExistence type="inferred from homology"/>
<gene>
    <name evidence="3" type="ORF">PECAL_5P18230</name>
</gene>
<feature type="region of interest" description="Disordered" evidence="2">
    <location>
        <begin position="172"/>
        <end position="220"/>
    </location>
</feature>
<dbReference type="PANTHER" id="PTHR12932">
    <property type="entry name" value="P25 ALPHA-RELATED"/>
    <property type="match status" value="1"/>
</dbReference>
<evidence type="ECO:0000313" key="4">
    <source>
        <dbReference type="Proteomes" id="UP000789595"/>
    </source>
</evidence>
<dbReference type="Pfam" id="PF05517">
    <property type="entry name" value="p25-alpha"/>
    <property type="match status" value="1"/>
</dbReference>
<evidence type="ECO:0000313" key="3">
    <source>
        <dbReference type="EMBL" id="CAH0377266.1"/>
    </source>
</evidence>
<evidence type="ECO:0000256" key="1">
    <source>
        <dbReference type="ARBA" id="ARBA00010994"/>
    </source>
</evidence>
<evidence type="ECO:0000256" key="2">
    <source>
        <dbReference type="SAM" id="MobiDB-lite"/>
    </source>
</evidence>
<evidence type="ECO:0008006" key="5">
    <source>
        <dbReference type="Google" id="ProtNLM"/>
    </source>
</evidence>
<protein>
    <recommendedName>
        <fullName evidence="5">Calmodulin</fullName>
    </recommendedName>
</protein>
<dbReference type="GO" id="GO:0032273">
    <property type="term" value="P:positive regulation of protein polymerization"/>
    <property type="evidence" value="ECO:0007669"/>
    <property type="project" value="TreeGrafter"/>
</dbReference>
<keyword evidence="4" id="KW-1185">Reference proteome</keyword>
<dbReference type="SUPFAM" id="SSF47473">
    <property type="entry name" value="EF-hand"/>
    <property type="match status" value="1"/>
</dbReference>
<comment type="caution">
    <text evidence="3">The sequence shown here is derived from an EMBL/GenBank/DDBJ whole genome shotgun (WGS) entry which is preliminary data.</text>
</comment>
<dbReference type="AlphaFoldDB" id="A0A8J2SV82"/>
<reference evidence="3" key="1">
    <citation type="submission" date="2021-11" db="EMBL/GenBank/DDBJ databases">
        <authorList>
            <consortium name="Genoscope - CEA"/>
            <person name="William W."/>
        </authorList>
    </citation>
    <scope>NUCLEOTIDE SEQUENCE</scope>
</reference>
<dbReference type="Gene3D" id="1.10.238.10">
    <property type="entry name" value="EF-hand"/>
    <property type="match status" value="1"/>
</dbReference>
<dbReference type="Proteomes" id="UP000789595">
    <property type="component" value="Unassembled WGS sequence"/>
</dbReference>
<sequence length="321" mass="34843">MASFGASKPSPYKTTGAARALRERFDEYSVFGGTNAGVGLSAKNFAKLCADSGLVDRKLTKTQLDLIFMRSVDRGAKKLRWMQFLQALELCAATRRIGVEKVQELIMACAGPSLNRPSLSEPVRLHDDKALYTGVHVVGGPSTVDNKVTLDRLVRSPHADVRGVDHSKHYSDAEAGVSSGHHVGLSPSRSMPTPPRPARTPPVKLTPRSPVIPPPVENAVPPPPPDYFDALTRYFLRHNPSKAANVGGLLARYAGDEASLFAKIEAKYGAPVIADDNSMRTPAKNVFDKLTDSRQYTGSHRTIHRDGPEPPSSGVRWFSPD</sequence>
<comment type="similarity">
    <text evidence="1">Belongs to the TPPP family.</text>
</comment>
<dbReference type="InterPro" id="IPR008907">
    <property type="entry name" value="TPP/p25"/>
</dbReference>
<organism evidence="3 4">
    <name type="scientific">Pelagomonas calceolata</name>
    <dbReference type="NCBI Taxonomy" id="35677"/>
    <lineage>
        <taxon>Eukaryota</taxon>
        <taxon>Sar</taxon>
        <taxon>Stramenopiles</taxon>
        <taxon>Ochrophyta</taxon>
        <taxon>Pelagophyceae</taxon>
        <taxon>Pelagomonadales</taxon>
        <taxon>Pelagomonadaceae</taxon>
        <taxon>Pelagomonas</taxon>
    </lineage>
</organism>
<dbReference type="GO" id="GO:0015631">
    <property type="term" value="F:tubulin binding"/>
    <property type="evidence" value="ECO:0007669"/>
    <property type="project" value="InterPro"/>
</dbReference>
<accession>A0A8J2SV82</accession>